<feature type="coiled-coil region" evidence="7">
    <location>
        <begin position="625"/>
        <end position="666"/>
    </location>
</feature>
<dbReference type="KEGG" id="llh:I41_50890"/>
<dbReference type="SUPFAM" id="SSF50998">
    <property type="entry name" value="Quinoprotein alcohol dehydrogenase-like"/>
    <property type="match status" value="1"/>
</dbReference>
<keyword evidence="3 6" id="KW-0547">Nucleotide-binding</keyword>
<dbReference type="SUPFAM" id="SSF56112">
    <property type="entry name" value="Protein kinase-like (PK-like)"/>
    <property type="match status" value="1"/>
</dbReference>
<evidence type="ECO:0000256" key="6">
    <source>
        <dbReference type="PROSITE-ProRule" id="PRU10141"/>
    </source>
</evidence>
<dbReference type="InterPro" id="IPR001680">
    <property type="entry name" value="WD40_rpt"/>
</dbReference>
<dbReference type="InterPro" id="IPR000719">
    <property type="entry name" value="Prot_kinase_dom"/>
</dbReference>
<dbReference type="EMBL" id="CP036339">
    <property type="protein sequence ID" value="QDT75846.1"/>
    <property type="molecule type" value="Genomic_DNA"/>
</dbReference>
<dbReference type="InterPro" id="IPR036322">
    <property type="entry name" value="WD40_repeat_dom_sf"/>
</dbReference>
<dbReference type="PROSITE" id="PS50294">
    <property type="entry name" value="WD_REPEATS_REGION"/>
    <property type="match status" value="14"/>
</dbReference>
<dbReference type="Gene3D" id="3.30.200.20">
    <property type="entry name" value="Phosphorylase Kinase, domain 1"/>
    <property type="match status" value="1"/>
</dbReference>
<dbReference type="CDD" id="cd00200">
    <property type="entry name" value="WD40"/>
    <property type="match status" value="3"/>
</dbReference>
<keyword evidence="10" id="KW-0418">Kinase</keyword>
<keyword evidence="1 5" id="KW-0853">WD repeat</keyword>
<keyword evidence="4 6" id="KW-0067">ATP-binding</keyword>
<feature type="region of interest" description="Disordered" evidence="8">
    <location>
        <begin position="25"/>
        <end position="50"/>
    </location>
</feature>
<feature type="repeat" description="WD" evidence="5">
    <location>
        <begin position="1502"/>
        <end position="1543"/>
    </location>
</feature>
<feature type="repeat" description="WD" evidence="5">
    <location>
        <begin position="1586"/>
        <end position="1627"/>
    </location>
</feature>
<feature type="repeat" description="WD" evidence="5">
    <location>
        <begin position="1099"/>
        <end position="1140"/>
    </location>
</feature>
<dbReference type="PANTHER" id="PTHR19848">
    <property type="entry name" value="WD40 REPEAT PROTEIN"/>
    <property type="match status" value="1"/>
</dbReference>
<dbReference type="PROSITE" id="PS00108">
    <property type="entry name" value="PROTEIN_KINASE_ST"/>
    <property type="match status" value="1"/>
</dbReference>
<evidence type="ECO:0000256" key="4">
    <source>
        <dbReference type="ARBA" id="ARBA00022840"/>
    </source>
</evidence>
<keyword evidence="2" id="KW-0677">Repeat</keyword>
<feature type="repeat" description="WD" evidence="5">
    <location>
        <begin position="1228"/>
        <end position="1269"/>
    </location>
</feature>
<dbReference type="SUPFAM" id="SSF50978">
    <property type="entry name" value="WD40 repeat-like"/>
    <property type="match status" value="2"/>
</dbReference>
<dbReference type="PROSITE" id="PS50011">
    <property type="entry name" value="PROTEIN_KINASE_DOM"/>
    <property type="match status" value="1"/>
</dbReference>
<dbReference type="InterPro" id="IPR008271">
    <property type="entry name" value="Ser/Thr_kinase_AS"/>
</dbReference>
<accession>A0A517U5D5</accession>
<feature type="repeat" description="WD" evidence="5">
    <location>
        <begin position="848"/>
        <end position="879"/>
    </location>
</feature>
<dbReference type="Pfam" id="PF00069">
    <property type="entry name" value="Pkinase"/>
    <property type="match status" value="1"/>
</dbReference>
<organism evidence="10 11">
    <name type="scientific">Lacipirellula limnantheis</name>
    <dbReference type="NCBI Taxonomy" id="2528024"/>
    <lineage>
        <taxon>Bacteria</taxon>
        <taxon>Pseudomonadati</taxon>
        <taxon>Planctomycetota</taxon>
        <taxon>Planctomycetia</taxon>
        <taxon>Pirellulales</taxon>
        <taxon>Lacipirellulaceae</taxon>
        <taxon>Lacipirellula</taxon>
    </lineage>
</organism>
<dbReference type="EC" id="2.7.11.1" evidence="10"/>
<dbReference type="SMART" id="SM00320">
    <property type="entry name" value="WD40"/>
    <property type="match status" value="21"/>
</dbReference>
<dbReference type="PRINTS" id="PR00320">
    <property type="entry name" value="GPROTEINBRPT"/>
</dbReference>
<feature type="repeat" description="WD" evidence="5">
    <location>
        <begin position="1423"/>
        <end position="1457"/>
    </location>
</feature>
<evidence type="ECO:0000256" key="2">
    <source>
        <dbReference type="ARBA" id="ARBA00022737"/>
    </source>
</evidence>
<sequence length="1668" mass="178567">MDEAASKAGRCPSCGAVVRQLPRRNIAEPNDLENDAERVRPSKAPTDAGPEATIADFKAVEPSSAAQGKWFLSEQPETPAVTSLSSNEMTIELPPTGSSSSETVVSLELIDTSQVELSDDQPDVVPKTVAFNAEQTVQFLGGSSAVDDSMLTSHWEGAIDGKAADPNVTIKQKETITGSFVTSSSLIVKSRTVRPPGASSMVTTSPADAPDYELLNVIGEGGMGVVYAARQSSIARTVALKMLKGDDSKNAAQREKFISEAVVTGELDHPNIVPIYDLGANNDGALFYSMKRVKGTPWNKVIKERSLDENLTILLRAADAVAFAHVNGVIHRDLKPENIMLGDFGEVLVMDWGLARVSPDFPNAASVSQSDAMGGTPAYMAPEMATGPIDKITTASDVYLLGAILFEIITGRPPHSGKTVMACLFSAAKNQIVETKKSGELVEIAMKAMATDMAERHASVPEFQRAVREYQSHSQSIQLVEHAQRNLQLAEERQDYELYARATYGLEEALALWDGNHRASSLLDSARVDYAKLALAKGDFDLGVSLLDQQRESHRETLAELQRGLAERESRKRRIKLLKGAVAALVASVIGIVSIAFVAVRSQRDEAVSQRNRAVTAEAEATKNFQEAEVARGRAEVEAERAREAEGRAESNLADALRERNRAEKAKTAEEYAAYVARIGLTKAKIEEGSFDRAAELLAQCPPDLRGWEWGRLDFLCNLADRSWKNAAPIDAAAFAPDGVHAATGDWDGKAIIWNLQTGKPEREFPQGEYVHAVAYDQAGQRLAAGGSDGSVHIYRVDTGELLAKLQGHEDAVLSVRFSPDDRYLLTSGYDQTARLWDLATGQQLQALKGHSWWVWSAEFSPDGQQIVTTGQDGKAIVWRRATPHSPTDGGSAPAAVAASSAPFEKLTEFTGHRGPVYAARFSPAGDQVATAGYDGRVLLWRPNEAQGVDIARRLDGIPDPPAQQTELLAHRGPVRTLAFAPDGKTLASGGQDDVVVVWNLETGKPLKQLRGHASHVRSVAYSPDGQLLLSGGRDAQIKLWRPATYAEQRELAAGDEDSRDAILSARFSPDGQQIVTAGRDRTASVWNANSLERLEHLAEGHDFLASSAIFFGDGSRLATGAGDGTVRLWDVATGAETRRLDDTGRTAALDVSDNAELIATGGDAGTAIVWDANSGDRVATLAGHDAEVTALAFAPGGKLLATGDDRGDCRLWRFDPALNEWQAGEWLRGHSRTITAMTFADDGARLITSSGDNTCGQWDVAAAQEIRAGVLKHPEWVTDVAVSQDGRVALTSCDDGKLRLWSLADAKLLRTMASPSKSAATTAMPETETAFTSIDMSRDGQLAITACAADGTVRLWNLADGEELVAADGGPWLNLGDRGGLVWAARFAPHDRGVLVIGGNDARIFSLDSRALEVRFSPHGVVASADLSPDGKHVATGSWDRSAKIWDRATGKVLVKLDAIHNGFINSVRYSPDGSKLITASDDGTARLWNAADGARLEPVFGDGKSRLRDATFSPDGKRVVTAANDKTAKVYDAASGNLLLTLAGHEWAVRSADFSADGRWVITGSDDNTAIVWDAASGQRQQTLAGHTGAITSVALSADGRRAITGSEDNGVKLWDAATGKELLTLAGHGEEVTAVSFSPDGSQILTSGRDGRALLWPTLPWTAAE</sequence>
<feature type="repeat" description="WD" evidence="5">
    <location>
        <begin position="1628"/>
        <end position="1659"/>
    </location>
</feature>
<evidence type="ECO:0000256" key="1">
    <source>
        <dbReference type="ARBA" id="ARBA00022574"/>
    </source>
</evidence>
<feature type="repeat" description="WD" evidence="5">
    <location>
        <begin position="968"/>
        <end position="1009"/>
    </location>
</feature>
<dbReference type="SUPFAM" id="SSF101908">
    <property type="entry name" value="Putative isomerase YbhE"/>
    <property type="match status" value="1"/>
</dbReference>
<dbReference type="InterPro" id="IPR019775">
    <property type="entry name" value="WD40_repeat_CS"/>
</dbReference>
<dbReference type="InterPro" id="IPR011009">
    <property type="entry name" value="Kinase-like_dom_sf"/>
</dbReference>
<evidence type="ECO:0000256" key="7">
    <source>
        <dbReference type="SAM" id="Coils"/>
    </source>
</evidence>
<feature type="repeat" description="WD" evidence="5">
    <location>
        <begin position="910"/>
        <end position="941"/>
    </location>
</feature>
<protein>
    <submittedName>
        <fullName evidence="10">Serine/threonine-protein kinase PknD</fullName>
        <ecNumber evidence="10">2.7.11.1</ecNumber>
    </submittedName>
</protein>
<keyword evidence="11" id="KW-1185">Reference proteome</keyword>
<feature type="binding site" evidence="6">
    <location>
        <position position="241"/>
    </location>
    <ligand>
        <name>ATP</name>
        <dbReference type="ChEBI" id="CHEBI:30616"/>
    </ligand>
</feature>
<dbReference type="Gene3D" id="2.130.10.10">
    <property type="entry name" value="YVTN repeat-like/Quinoprotein amine dehydrogenase"/>
    <property type="match status" value="8"/>
</dbReference>
<keyword evidence="7" id="KW-0175">Coiled coil</keyword>
<gene>
    <name evidence="10" type="primary">pknD_8</name>
    <name evidence="10" type="ORF">I41_50890</name>
</gene>
<feature type="repeat" description="WD" evidence="5">
    <location>
        <begin position="806"/>
        <end position="847"/>
    </location>
</feature>
<feature type="repeat" description="WD" evidence="5">
    <location>
        <begin position="1271"/>
        <end position="1312"/>
    </location>
</feature>
<feature type="repeat" description="WD" evidence="5">
    <location>
        <begin position="1345"/>
        <end position="1367"/>
    </location>
</feature>
<dbReference type="PANTHER" id="PTHR19848:SF8">
    <property type="entry name" value="F-BOX AND WD REPEAT DOMAIN CONTAINING 7"/>
    <property type="match status" value="1"/>
</dbReference>
<dbReference type="InterPro" id="IPR015943">
    <property type="entry name" value="WD40/YVTN_repeat-like_dom_sf"/>
</dbReference>
<evidence type="ECO:0000256" key="5">
    <source>
        <dbReference type="PROSITE-ProRule" id="PRU00221"/>
    </source>
</evidence>
<dbReference type="InterPro" id="IPR020472">
    <property type="entry name" value="WD40_PAC1"/>
</dbReference>
<dbReference type="InterPro" id="IPR011047">
    <property type="entry name" value="Quinoprotein_ADH-like_sf"/>
</dbReference>
<keyword evidence="10" id="KW-0808">Transferase</keyword>
<dbReference type="InterPro" id="IPR017441">
    <property type="entry name" value="Protein_kinase_ATP_BS"/>
</dbReference>
<feature type="repeat" description="WD" evidence="5">
    <location>
        <begin position="1182"/>
        <end position="1213"/>
    </location>
</feature>
<evidence type="ECO:0000313" key="11">
    <source>
        <dbReference type="Proteomes" id="UP000317909"/>
    </source>
</evidence>
<dbReference type="Proteomes" id="UP000317909">
    <property type="component" value="Chromosome"/>
</dbReference>
<dbReference type="PROSITE" id="PS00678">
    <property type="entry name" value="WD_REPEATS_1"/>
    <property type="match status" value="7"/>
</dbReference>
<feature type="repeat" description="WD" evidence="5">
    <location>
        <begin position="1462"/>
        <end position="1500"/>
    </location>
</feature>
<dbReference type="CDD" id="cd14014">
    <property type="entry name" value="STKc_PknB_like"/>
    <property type="match status" value="1"/>
</dbReference>
<dbReference type="PROSITE" id="PS50082">
    <property type="entry name" value="WD_REPEATS_2"/>
    <property type="match status" value="19"/>
</dbReference>
<dbReference type="Gene3D" id="1.10.510.10">
    <property type="entry name" value="Transferase(Phosphotransferase) domain 1"/>
    <property type="match status" value="1"/>
</dbReference>
<feature type="repeat" description="WD" evidence="5">
    <location>
        <begin position="730"/>
        <end position="764"/>
    </location>
</feature>
<feature type="repeat" description="WD" evidence="5">
    <location>
        <begin position="1544"/>
        <end position="1585"/>
    </location>
</feature>
<feature type="repeat" description="WD" evidence="5">
    <location>
        <begin position="1010"/>
        <end position="1041"/>
    </location>
</feature>
<name>A0A517U5D5_9BACT</name>
<dbReference type="GO" id="GO:0005524">
    <property type="term" value="F:ATP binding"/>
    <property type="evidence" value="ECO:0007669"/>
    <property type="project" value="UniProtKB-UniRule"/>
</dbReference>
<evidence type="ECO:0000313" key="10">
    <source>
        <dbReference type="EMBL" id="QDT75846.1"/>
    </source>
</evidence>
<feature type="repeat" description="WD" evidence="5">
    <location>
        <begin position="1056"/>
        <end position="1097"/>
    </location>
</feature>
<evidence type="ECO:0000256" key="3">
    <source>
        <dbReference type="ARBA" id="ARBA00022741"/>
    </source>
</evidence>
<proteinExistence type="predicted"/>
<evidence type="ECO:0000256" key="8">
    <source>
        <dbReference type="SAM" id="MobiDB-lite"/>
    </source>
</evidence>
<dbReference type="PROSITE" id="PS00107">
    <property type="entry name" value="PROTEIN_KINASE_ATP"/>
    <property type="match status" value="1"/>
</dbReference>
<feature type="repeat" description="WD" evidence="5">
    <location>
        <begin position="771"/>
        <end position="805"/>
    </location>
</feature>
<reference evidence="10 11" key="1">
    <citation type="submission" date="2019-02" db="EMBL/GenBank/DDBJ databases">
        <title>Deep-cultivation of Planctomycetes and their phenomic and genomic characterization uncovers novel biology.</title>
        <authorList>
            <person name="Wiegand S."/>
            <person name="Jogler M."/>
            <person name="Boedeker C."/>
            <person name="Pinto D."/>
            <person name="Vollmers J."/>
            <person name="Rivas-Marin E."/>
            <person name="Kohn T."/>
            <person name="Peeters S.H."/>
            <person name="Heuer A."/>
            <person name="Rast P."/>
            <person name="Oberbeckmann S."/>
            <person name="Bunk B."/>
            <person name="Jeske O."/>
            <person name="Meyerdierks A."/>
            <person name="Storesund J.E."/>
            <person name="Kallscheuer N."/>
            <person name="Luecker S."/>
            <person name="Lage O.M."/>
            <person name="Pohl T."/>
            <person name="Merkel B.J."/>
            <person name="Hornburger P."/>
            <person name="Mueller R.-W."/>
            <person name="Bruemmer F."/>
            <person name="Labrenz M."/>
            <person name="Spormann A.M."/>
            <person name="Op den Camp H."/>
            <person name="Overmann J."/>
            <person name="Amann R."/>
            <person name="Jetten M.S.M."/>
            <person name="Mascher T."/>
            <person name="Medema M.H."/>
            <person name="Devos D.P."/>
            <person name="Kaster A.-K."/>
            <person name="Ovreas L."/>
            <person name="Rohde M."/>
            <person name="Galperin M.Y."/>
            <person name="Jogler C."/>
        </authorList>
    </citation>
    <scope>NUCLEOTIDE SEQUENCE [LARGE SCALE GENOMIC DNA]</scope>
    <source>
        <strain evidence="10 11">I41</strain>
    </source>
</reference>
<dbReference type="Pfam" id="PF00400">
    <property type="entry name" value="WD40"/>
    <property type="match status" value="19"/>
</dbReference>
<feature type="domain" description="Protein kinase" evidence="9">
    <location>
        <begin position="212"/>
        <end position="471"/>
    </location>
</feature>
<evidence type="ECO:0000259" key="9">
    <source>
        <dbReference type="PROSITE" id="PS50011"/>
    </source>
</evidence>
<dbReference type="SMART" id="SM00220">
    <property type="entry name" value="S_TKc"/>
    <property type="match status" value="1"/>
</dbReference>
<dbReference type="GO" id="GO:0004674">
    <property type="term" value="F:protein serine/threonine kinase activity"/>
    <property type="evidence" value="ECO:0007669"/>
    <property type="project" value="UniProtKB-EC"/>
</dbReference>